<evidence type="ECO:0000313" key="4">
    <source>
        <dbReference type="Proteomes" id="UP000075502"/>
    </source>
</evidence>
<evidence type="ECO:0000256" key="2">
    <source>
        <dbReference type="SAM" id="SignalP"/>
    </source>
</evidence>
<feature type="compositionally biased region" description="Gly residues" evidence="1">
    <location>
        <begin position="314"/>
        <end position="327"/>
    </location>
</feature>
<feature type="region of interest" description="Disordered" evidence="1">
    <location>
        <begin position="424"/>
        <end position="443"/>
    </location>
</feature>
<feature type="region of interest" description="Disordered" evidence="1">
    <location>
        <begin position="212"/>
        <end position="241"/>
    </location>
</feature>
<dbReference type="EMBL" id="JEME01002824">
    <property type="protein sequence ID" value="KYG03027.1"/>
    <property type="molecule type" value="Genomic_DNA"/>
</dbReference>
<gene>
    <name evidence="3" type="ORF">BE21_53670</name>
</gene>
<name>A0A150TEL3_SORCE</name>
<dbReference type="Proteomes" id="UP000075502">
    <property type="component" value="Unassembled WGS sequence"/>
</dbReference>
<protein>
    <recommendedName>
        <fullName evidence="5">PGRS family protein</fullName>
    </recommendedName>
</protein>
<feature type="compositionally biased region" description="Gly residues" evidence="1">
    <location>
        <begin position="350"/>
        <end position="367"/>
    </location>
</feature>
<feature type="signal peptide" evidence="2">
    <location>
        <begin position="1"/>
        <end position="27"/>
    </location>
</feature>
<reference evidence="3 4" key="1">
    <citation type="submission" date="2014-02" db="EMBL/GenBank/DDBJ databases">
        <title>The small core and large imbalanced accessory genome model reveals a collaborative survival strategy of Sorangium cellulosum strains in nature.</title>
        <authorList>
            <person name="Han K."/>
            <person name="Peng R."/>
            <person name="Blom J."/>
            <person name="Li Y.-Z."/>
        </authorList>
    </citation>
    <scope>NUCLEOTIDE SEQUENCE [LARGE SCALE GENOMIC DNA]</scope>
    <source>
        <strain evidence="3 4">So0007-03</strain>
    </source>
</reference>
<evidence type="ECO:0008006" key="5">
    <source>
        <dbReference type="Google" id="ProtNLM"/>
    </source>
</evidence>
<organism evidence="3 4">
    <name type="scientific">Sorangium cellulosum</name>
    <name type="common">Polyangium cellulosum</name>
    <dbReference type="NCBI Taxonomy" id="56"/>
    <lineage>
        <taxon>Bacteria</taxon>
        <taxon>Pseudomonadati</taxon>
        <taxon>Myxococcota</taxon>
        <taxon>Polyangia</taxon>
        <taxon>Polyangiales</taxon>
        <taxon>Polyangiaceae</taxon>
        <taxon>Sorangium</taxon>
    </lineage>
</organism>
<evidence type="ECO:0000256" key="1">
    <source>
        <dbReference type="SAM" id="MobiDB-lite"/>
    </source>
</evidence>
<proteinExistence type="predicted"/>
<accession>A0A150TEL3</accession>
<dbReference type="AlphaFoldDB" id="A0A150TEL3"/>
<keyword evidence="2" id="KW-0732">Signal</keyword>
<dbReference type="PROSITE" id="PS51257">
    <property type="entry name" value="PROKAR_LIPOPROTEIN"/>
    <property type="match status" value="1"/>
</dbReference>
<feature type="chain" id="PRO_5007569680" description="PGRS family protein" evidence="2">
    <location>
        <begin position="28"/>
        <end position="542"/>
    </location>
</feature>
<feature type="region of interest" description="Disordered" evidence="1">
    <location>
        <begin position="276"/>
        <end position="387"/>
    </location>
</feature>
<comment type="caution">
    <text evidence="3">The sequence shown here is derived from an EMBL/GenBank/DDBJ whole genome shotgun (WGS) entry which is preliminary data.</text>
</comment>
<evidence type="ECO:0000313" key="3">
    <source>
        <dbReference type="EMBL" id="KYG03027.1"/>
    </source>
</evidence>
<sequence>MGMRGRRGRTRLRSVALIVLGCGSASAGAGCSYAEDCARSFTCHPLPGEMPPSLPASPCDGDPATSPAKDGCGVFVARHGDDASDGTREAPVRTLRRAVEKAAEPGGTRRVYACAEDFEEAVVLPSGVAIWGGRDCGAEAWTWGGGESFTGIAPEPGRVPLTVEARQESRTSLVFGVRLTAADAVRPSGSSVGMLVGEGAAVEVVSSEILAGDGADGADGESAPQGEPWRAPDGAGGQKGGDGCLADWTEGAPPVMSVCEDGTTSVGGAGGDCDVAAGGDGEPGAPAPEPGSIDNGERGKGGAMTCTPGEKGGDGAPGANGVGGGLGPEERLNYGSISARGWEGLSGQDGQNGGIGQGGGGGGGVGPNGQCRVVDPQGGPSGGSGGGGGCGGLGGQGGRYGGGSFGIIALHAHVMVDKTEIITGNGGRGGNGGTGQEGGRPGARGFGGQIHVGDTSYSACAGGDGGHGGNGGHGGGGLGGTSIAVARVDSSVHLTESADWAFGAAGAGGLGGGRDPNDMTANGQAGKTALLWDFPELVVPPQ</sequence>